<dbReference type="InterPro" id="IPR036691">
    <property type="entry name" value="Endo/exonu/phosph_ase_sf"/>
</dbReference>
<evidence type="ECO:0000256" key="2">
    <source>
        <dbReference type="ARBA" id="ARBA00022723"/>
    </source>
</evidence>
<reference evidence="10" key="1">
    <citation type="submission" date="2016-09" db="EMBL/GenBank/DDBJ databases">
        <authorList>
            <person name="Koehorst J."/>
        </authorList>
    </citation>
    <scope>NUCLEOTIDE SEQUENCE [LARGE SCALE GENOMIC DNA]</scope>
</reference>
<dbReference type="InterPro" id="IPR005135">
    <property type="entry name" value="Endo/exonuclease/phosphatase"/>
</dbReference>
<evidence type="ECO:0000256" key="1">
    <source>
        <dbReference type="ARBA" id="ARBA00007092"/>
    </source>
</evidence>
<dbReference type="SUPFAM" id="SSF56219">
    <property type="entry name" value="DNase I-like"/>
    <property type="match status" value="1"/>
</dbReference>
<dbReference type="InterPro" id="IPR004808">
    <property type="entry name" value="AP_endonuc_1"/>
</dbReference>
<evidence type="ECO:0000313" key="10">
    <source>
        <dbReference type="Proteomes" id="UP000176204"/>
    </source>
</evidence>
<feature type="site" description="Important for catalytic activity" evidence="7">
    <location>
        <position position="218"/>
    </location>
</feature>
<feature type="binding site" evidence="6">
    <location>
        <position position="7"/>
    </location>
    <ligand>
        <name>Mg(2+)</name>
        <dbReference type="ChEBI" id="CHEBI:18420"/>
        <label>1</label>
    </ligand>
</feature>
<dbReference type="CDD" id="cd09087">
    <property type="entry name" value="Ape1-like_AP-endo"/>
    <property type="match status" value="1"/>
</dbReference>
<dbReference type="PANTHER" id="PTHR22748:SF6">
    <property type="entry name" value="DNA-(APURINIC OR APYRIMIDINIC SITE) ENDONUCLEASE"/>
    <property type="match status" value="1"/>
</dbReference>
<name>A0A1C7PDY9_9BACT</name>
<dbReference type="GO" id="GO:0006284">
    <property type="term" value="P:base-excision repair"/>
    <property type="evidence" value="ECO:0007669"/>
    <property type="project" value="TreeGrafter"/>
</dbReference>
<dbReference type="PANTHER" id="PTHR22748">
    <property type="entry name" value="AP ENDONUCLEASE"/>
    <property type="match status" value="1"/>
</dbReference>
<evidence type="ECO:0000256" key="5">
    <source>
        <dbReference type="PIRSR" id="PIRSR604808-1"/>
    </source>
</evidence>
<accession>A0A1C7PDY9</accession>
<dbReference type="NCBIfam" id="TIGR00195">
    <property type="entry name" value="exoDNase_III"/>
    <property type="match status" value="1"/>
</dbReference>
<dbReference type="KEGG" id="agl:PYTT_0826"/>
<evidence type="ECO:0000256" key="7">
    <source>
        <dbReference type="PIRSR" id="PIRSR604808-3"/>
    </source>
</evidence>
<dbReference type="OrthoDB" id="9803914at2"/>
<keyword evidence="9" id="KW-0269">Exonuclease</keyword>
<dbReference type="AlphaFoldDB" id="A0A1C7PDY9"/>
<dbReference type="Pfam" id="PF03372">
    <property type="entry name" value="Exo_endo_phos"/>
    <property type="match status" value="1"/>
</dbReference>
<dbReference type="GO" id="GO:0003906">
    <property type="term" value="F:DNA-(apurinic or apyrimidinic site) endonuclease activity"/>
    <property type="evidence" value="ECO:0007669"/>
    <property type="project" value="TreeGrafter"/>
</dbReference>
<feature type="binding site" evidence="6">
    <location>
        <position position="244"/>
    </location>
    <ligand>
        <name>Mg(2+)</name>
        <dbReference type="ChEBI" id="CHEBI:18420"/>
        <label>1</label>
    </ligand>
</feature>
<organism evidence="9 10">
    <name type="scientific">Akkermansia glycaniphila</name>
    <dbReference type="NCBI Taxonomy" id="1679444"/>
    <lineage>
        <taxon>Bacteria</taxon>
        <taxon>Pseudomonadati</taxon>
        <taxon>Verrucomicrobiota</taxon>
        <taxon>Verrucomicrobiia</taxon>
        <taxon>Verrucomicrobiales</taxon>
        <taxon>Akkermansiaceae</taxon>
        <taxon>Akkermansia</taxon>
    </lineage>
</organism>
<feature type="active site" description="Proton acceptor" evidence="5">
    <location>
        <position position="244"/>
    </location>
</feature>
<keyword evidence="3" id="KW-0378">Hydrolase</keyword>
<keyword evidence="10" id="KW-1185">Reference proteome</keyword>
<evidence type="ECO:0000256" key="4">
    <source>
        <dbReference type="ARBA" id="ARBA00022842"/>
    </source>
</evidence>
<dbReference type="PATRIC" id="fig|1679444.3.peg.2174"/>
<dbReference type="GO" id="GO:0003677">
    <property type="term" value="F:DNA binding"/>
    <property type="evidence" value="ECO:0007669"/>
    <property type="project" value="InterPro"/>
</dbReference>
<dbReference type="Proteomes" id="UP000176204">
    <property type="component" value="Chromosome I"/>
</dbReference>
<comment type="similarity">
    <text evidence="1">Belongs to the DNA repair enzymes AP/ExoA family.</text>
</comment>
<dbReference type="PROSITE" id="PS00726">
    <property type="entry name" value="AP_NUCLEASE_F1_1"/>
    <property type="match status" value="1"/>
</dbReference>
<feature type="site" description="Transition state stabilizer" evidence="7">
    <location>
        <position position="148"/>
    </location>
</feature>
<feature type="domain" description="Endonuclease/exonuclease/phosphatase" evidence="8">
    <location>
        <begin position="4"/>
        <end position="244"/>
    </location>
</feature>
<feature type="binding site" evidence="6">
    <location>
        <position position="35"/>
    </location>
    <ligand>
        <name>Mg(2+)</name>
        <dbReference type="ChEBI" id="CHEBI:18420"/>
        <label>1</label>
    </ligand>
</feature>
<keyword evidence="9" id="KW-0255">Endonuclease</keyword>
<dbReference type="EMBL" id="LT629973">
    <property type="protein sequence ID" value="SEH79796.1"/>
    <property type="molecule type" value="Genomic_DNA"/>
</dbReference>
<dbReference type="Gene3D" id="3.60.10.10">
    <property type="entry name" value="Endonuclease/exonuclease/phosphatase"/>
    <property type="match status" value="1"/>
</dbReference>
<keyword evidence="6" id="KW-0464">Manganese</keyword>
<feature type="binding site" evidence="6">
    <location>
        <position position="148"/>
    </location>
    <ligand>
        <name>Mg(2+)</name>
        <dbReference type="ChEBI" id="CHEBI:18420"/>
        <label>1</label>
    </ligand>
</feature>
<comment type="cofactor">
    <cofactor evidence="6">
        <name>Mg(2+)</name>
        <dbReference type="ChEBI" id="CHEBI:18420"/>
    </cofactor>
    <cofactor evidence="6">
        <name>Mn(2+)</name>
        <dbReference type="ChEBI" id="CHEBI:29035"/>
    </cofactor>
    <text evidence="6">Probably binds two magnesium or manganese ions per subunit.</text>
</comment>
<evidence type="ECO:0000259" key="8">
    <source>
        <dbReference type="Pfam" id="PF03372"/>
    </source>
</evidence>
<keyword evidence="2 6" id="KW-0479">Metal-binding</keyword>
<feature type="active site" description="Proton donor/acceptor" evidence="5">
    <location>
        <position position="146"/>
    </location>
</feature>
<feature type="site" description="Interaction with DNA substrate" evidence="7">
    <location>
        <position position="244"/>
    </location>
</feature>
<dbReference type="PROSITE" id="PS51435">
    <property type="entry name" value="AP_NUCLEASE_F1_4"/>
    <property type="match status" value="1"/>
</dbReference>
<dbReference type="GO" id="GO:0008311">
    <property type="term" value="F:double-stranded DNA 3'-5' DNA exonuclease activity"/>
    <property type="evidence" value="ECO:0007669"/>
    <property type="project" value="TreeGrafter"/>
</dbReference>
<feature type="binding site" evidence="6">
    <location>
        <position position="146"/>
    </location>
    <ligand>
        <name>Mg(2+)</name>
        <dbReference type="ChEBI" id="CHEBI:18420"/>
        <label>1</label>
    </ligand>
</feature>
<dbReference type="GO" id="GO:0008081">
    <property type="term" value="F:phosphoric diester hydrolase activity"/>
    <property type="evidence" value="ECO:0007669"/>
    <property type="project" value="TreeGrafter"/>
</dbReference>
<keyword evidence="9" id="KW-0540">Nuclease</keyword>
<evidence type="ECO:0000256" key="3">
    <source>
        <dbReference type="ARBA" id="ARBA00022801"/>
    </source>
</evidence>
<proteinExistence type="inferred from homology"/>
<feature type="active site" evidence="5">
    <location>
        <position position="107"/>
    </location>
</feature>
<keyword evidence="4 6" id="KW-0460">Magnesium</keyword>
<dbReference type="InterPro" id="IPR020847">
    <property type="entry name" value="AP_endonuclease_F1_BS"/>
</dbReference>
<sequence>MNIVSWNVNGLRATLGKGLAESIDNLAPDILCLQEIKARPEQVADLWLAAWPHQLWNPADKPGYSGVLILSKKAPLSTSLGIGHSDHDSEGRVCTMEFDAFHLVNCYTPNSQNELARLPYRREWNEAFRQYVCDLAKTKPVIFCGDLNVAHEEIDIARPKTNHFSAGFSDEERADFTTLLGSGFIDTWRHLNPDTRDAYSWWSFRAGARAKNIGWRIDYFCISQQLLPALEKAAIHPEITGSDHCPVSLTMDL</sequence>
<evidence type="ECO:0000313" key="9">
    <source>
        <dbReference type="EMBL" id="SEH79796.1"/>
    </source>
</evidence>
<dbReference type="NCBIfam" id="TIGR00633">
    <property type="entry name" value="xth"/>
    <property type="match status" value="1"/>
</dbReference>
<dbReference type="STRING" id="1679444.PYTT_0826"/>
<dbReference type="GO" id="GO:0046872">
    <property type="term" value="F:metal ion binding"/>
    <property type="evidence" value="ECO:0007669"/>
    <property type="project" value="UniProtKB-KW"/>
</dbReference>
<feature type="binding site" evidence="6">
    <location>
        <position position="243"/>
    </location>
    <ligand>
        <name>Mg(2+)</name>
        <dbReference type="ChEBI" id="CHEBI:18420"/>
        <label>1</label>
    </ligand>
</feature>
<gene>
    <name evidence="9" type="ORF">PYTT_0826</name>
</gene>
<evidence type="ECO:0000256" key="6">
    <source>
        <dbReference type="PIRSR" id="PIRSR604808-2"/>
    </source>
</evidence>
<dbReference type="RefSeq" id="WP_067773578.1">
    <property type="nucleotide sequence ID" value="NZ_LIGX01000013.1"/>
</dbReference>
<protein>
    <submittedName>
        <fullName evidence="9">Endonuclease/exonuclease/phosphatase</fullName>
    </submittedName>
</protein>